<dbReference type="RefSeq" id="WP_107921369.1">
    <property type="nucleotide sequence ID" value="NZ_CP066701.1"/>
</dbReference>
<gene>
    <name evidence="1" type="ORF">JGZ69_12305</name>
</gene>
<name>A0AB37HE52_9BACI</name>
<dbReference type="Proteomes" id="UP000595512">
    <property type="component" value="Chromosome"/>
</dbReference>
<proteinExistence type="predicted"/>
<protein>
    <submittedName>
        <fullName evidence="1">Uncharacterized protein</fullName>
    </submittedName>
</protein>
<dbReference type="KEGG" id="hspo:JGZ69_12305"/>
<dbReference type="AlphaFoldDB" id="A0AB37HE52"/>
<dbReference type="EMBL" id="CP066701">
    <property type="protein sequence ID" value="QQX23687.1"/>
    <property type="molecule type" value="Genomic_DNA"/>
</dbReference>
<reference evidence="1 2" key="1">
    <citation type="submission" date="2020-12" db="EMBL/GenBank/DDBJ databases">
        <title>Taxonomic evaluation of the Bacillus sporothermodurans group of bacteria based on whole genome sequences.</title>
        <authorList>
            <person name="Fiedler G."/>
            <person name="Herbstmann A.-D."/>
            <person name="Doll E."/>
            <person name="Wenning M."/>
            <person name="Brinks E."/>
            <person name="Kabisch J."/>
            <person name="Breitenwieser F."/>
            <person name="Lappann M."/>
            <person name="Boehnlein C."/>
            <person name="Franz C."/>
        </authorList>
    </citation>
    <scope>NUCLEOTIDE SEQUENCE [LARGE SCALE GENOMIC DNA]</scope>
    <source>
        <strain evidence="1 2">DSM 10599</strain>
    </source>
</reference>
<organism evidence="1 2">
    <name type="scientific">Heyndrickxia sporothermodurans</name>
    <dbReference type="NCBI Taxonomy" id="46224"/>
    <lineage>
        <taxon>Bacteria</taxon>
        <taxon>Bacillati</taxon>
        <taxon>Bacillota</taxon>
        <taxon>Bacilli</taxon>
        <taxon>Bacillales</taxon>
        <taxon>Bacillaceae</taxon>
        <taxon>Heyndrickxia</taxon>
    </lineage>
</organism>
<accession>A0AB37HE52</accession>
<evidence type="ECO:0000313" key="2">
    <source>
        <dbReference type="Proteomes" id="UP000595512"/>
    </source>
</evidence>
<evidence type="ECO:0000313" key="1">
    <source>
        <dbReference type="EMBL" id="QQX23687.1"/>
    </source>
</evidence>
<sequence length="344" mass="37816">MKKIFYKGLVLSFIGILVFFISAKVSSAATTITTTIDRVFEYSGQKSNAAIQSFDYGENNEVFFTQRIAGDDPKIRDTTLLSRCTINNGKCTVKDYVKLKGFGHGESLEVIKENGKTYIWIGNGANSKDESRWSTDISLIEYKINTSKATGAEVLNVKTIKNLAKVAPEKSGTAYRSAVAIADGSDRICFRIQIGTSASNTYYAVYKLSEVTKALRASSTNSINIYDLNKLQLTHFTGVARPNNSFQGFDITGVGSGNKFLYIFGGAAGQTPTIYKYSYTNGGNFTHLKTIKIKGSYVGTLEAEGIKVEKDPNNSNKETIFMGLKPGLDDLGKQKPFRLYSYVE</sequence>
<dbReference type="SUPFAM" id="SSF50965">
    <property type="entry name" value="Galactose oxidase, central domain"/>
    <property type="match status" value="1"/>
</dbReference>
<dbReference type="InterPro" id="IPR011043">
    <property type="entry name" value="Gal_Oxase/kelch_b-propeller"/>
</dbReference>